<reference evidence="2" key="1">
    <citation type="journal article" date="2017" name="Nat. Commun.">
        <title>The asparagus genome sheds light on the origin and evolution of a young Y chromosome.</title>
        <authorList>
            <person name="Harkess A."/>
            <person name="Zhou J."/>
            <person name="Xu C."/>
            <person name="Bowers J.E."/>
            <person name="Van der Hulst R."/>
            <person name="Ayyampalayam S."/>
            <person name="Mercati F."/>
            <person name="Riccardi P."/>
            <person name="McKain M.R."/>
            <person name="Kakrana A."/>
            <person name="Tang H."/>
            <person name="Ray J."/>
            <person name="Groenendijk J."/>
            <person name="Arikit S."/>
            <person name="Mathioni S.M."/>
            <person name="Nakano M."/>
            <person name="Shan H."/>
            <person name="Telgmann-Rauber A."/>
            <person name="Kanno A."/>
            <person name="Yue Z."/>
            <person name="Chen H."/>
            <person name="Li W."/>
            <person name="Chen Y."/>
            <person name="Xu X."/>
            <person name="Zhang Y."/>
            <person name="Luo S."/>
            <person name="Chen H."/>
            <person name="Gao J."/>
            <person name="Mao Z."/>
            <person name="Pires J.C."/>
            <person name="Luo M."/>
            <person name="Kudrna D."/>
            <person name="Wing R.A."/>
            <person name="Meyers B.C."/>
            <person name="Yi K."/>
            <person name="Kong H."/>
            <person name="Lavrijsen P."/>
            <person name="Sunseri F."/>
            <person name="Falavigna A."/>
            <person name="Ye Y."/>
            <person name="Leebens-Mack J.H."/>
            <person name="Chen G."/>
        </authorList>
    </citation>
    <scope>NUCLEOTIDE SEQUENCE [LARGE SCALE GENOMIC DNA]</scope>
    <source>
        <strain evidence="2">cv. DH0086</strain>
    </source>
</reference>
<dbReference type="Proteomes" id="UP000243459">
    <property type="component" value="Chromosome 3"/>
</dbReference>
<dbReference type="AlphaFoldDB" id="A0A5P1FF78"/>
<accession>A0A5P1FF78</accession>
<organism evidence="1 2">
    <name type="scientific">Asparagus officinalis</name>
    <name type="common">Garden asparagus</name>
    <dbReference type="NCBI Taxonomy" id="4686"/>
    <lineage>
        <taxon>Eukaryota</taxon>
        <taxon>Viridiplantae</taxon>
        <taxon>Streptophyta</taxon>
        <taxon>Embryophyta</taxon>
        <taxon>Tracheophyta</taxon>
        <taxon>Spermatophyta</taxon>
        <taxon>Magnoliopsida</taxon>
        <taxon>Liliopsida</taxon>
        <taxon>Asparagales</taxon>
        <taxon>Asparagaceae</taxon>
        <taxon>Asparagoideae</taxon>
        <taxon>Asparagus</taxon>
    </lineage>
</organism>
<evidence type="ECO:0000313" key="2">
    <source>
        <dbReference type="Proteomes" id="UP000243459"/>
    </source>
</evidence>
<keyword evidence="2" id="KW-1185">Reference proteome</keyword>
<dbReference type="Gramene" id="ONK75519">
    <property type="protein sequence ID" value="ONK75519"/>
    <property type="gene ID" value="A4U43_C03F17740"/>
</dbReference>
<name>A0A5P1FF78_ASPOF</name>
<proteinExistence type="predicted"/>
<gene>
    <name evidence="1" type="ORF">A4U43_C03F17740</name>
</gene>
<evidence type="ECO:0000313" key="1">
    <source>
        <dbReference type="EMBL" id="ONK75519.1"/>
    </source>
</evidence>
<protein>
    <submittedName>
        <fullName evidence="1">Uncharacterized protein</fullName>
    </submittedName>
</protein>
<dbReference type="EMBL" id="CM007383">
    <property type="protein sequence ID" value="ONK75519.1"/>
    <property type="molecule type" value="Genomic_DNA"/>
</dbReference>
<sequence length="160" mass="17679">MTFFDTTDEANRQLMISLKIEMASSSTVESNSCVEVDIRFILKQCECGEIADVKITKSNKNNNRDISGAFRNPLLNQSRQEEDLGSSAIVEHERSSGRRRLGFVGSAAVGVRERMGSARHRRLLGFVGSAAVGVRERMGSARHRRLLVGSAARAREVLQV</sequence>